<dbReference type="SUPFAM" id="SSF103473">
    <property type="entry name" value="MFS general substrate transporter"/>
    <property type="match status" value="1"/>
</dbReference>
<feature type="transmembrane region" description="Helical" evidence="6">
    <location>
        <begin position="198"/>
        <end position="217"/>
    </location>
</feature>
<feature type="transmembrane region" description="Helical" evidence="6">
    <location>
        <begin position="335"/>
        <end position="354"/>
    </location>
</feature>
<dbReference type="InterPro" id="IPR020846">
    <property type="entry name" value="MFS_dom"/>
</dbReference>
<keyword evidence="5 6" id="KW-0472">Membrane</keyword>
<keyword evidence="2" id="KW-1003">Cell membrane</keyword>
<keyword evidence="3 6" id="KW-0812">Transmembrane</keyword>
<keyword evidence="9" id="KW-1185">Reference proteome</keyword>
<dbReference type="PANTHER" id="PTHR43124:SF9">
    <property type="entry name" value="SUGAR TRANSPORT FAMILY PROTEIN"/>
    <property type="match status" value="1"/>
</dbReference>
<dbReference type="EMBL" id="QGMZ01000014">
    <property type="protein sequence ID" value="PWR74938.1"/>
    <property type="molecule type" value="Genomic_DNA"/>
</dbReference>
<dbReference type="PANTHER" id="PTHR43124">
    <property type="entry name" value="PURINE EFFLUX PUMP PBUE"/>
    <property type="match status" value="1"/>
</dbReference>
<comment type="subcellular location">
    <subcellularLocation>
        <location evidence="1">Cell membrane</location>
        <topology evidence="1">Multi-pass membrane protein</topology>
    </subcellularLocation>
</comment>
<evidence type="ECO:0000256" key="5">
    <source>
        <dbReference type="ARBA" id="ARBA00023136"/>
    </source>
</evidence>
<dbReference type="Proteomes" id="UP000245934">
    <property type="component" value="Unassembled WGS sequence"/>
</dbReference>
<evidence type="ECO:0000256" key="1">
    <source>
        <dbReference type="ARBA" id="ARBA00004651"/>
    </source>
</evidence>
<sequence length="368" mass="40071">MVRPVFLFFAVFVIMALSNAIVPVLPDIADDLSVQTLIFSAYFFGAMIATLPSGIASDRYGQALVIRISLCIVLVSGLLISILHDPFELLFWRLAEGIGSGMFLSSALSWISYQSDTLRNTGYFMASLNFGLLAGLIGTGWLVMESGELYVGVWVFTLMCAMITAYTLIFPVSEVGEKLSVPAKILLSETGHQIIRQYPLWFSVIILLGCTGYAQAVFPELSGVQVHEISLVLAAMNFATIITSLLAHHLKTDPVMLIRVSAIMMIPVLFTFLEFPFSVLIMGAIVGVIMVSQVAYLSLAEEHQGIAMGLFSTFSYGGMTLIPALGGFLIEKTSFHISSLIIALCALVTAFIIGRCSCKGFILHDNFR</sequence>
<feature type="transmembrane region" description="Helical" evidence="6">
    <location>
        <begin position="279"/>
        <end position="299"/>
    </location>
</feature>
<dbReference type="GO" id="GO:0005886">
    <property type="term" value="C:plasma membrane"/>
    <property type="evidence" value="ECO:0007669"/>
    <property type="project" value="UniProtKB-SubCell"/>
</dbReference>
<dbReference type="Gene3D" id="1.20.1250.20">
    <property type="entry name" value="MFS general substrate transporter like domains"/>
    <property type="match status" value="1"/>
</dbReference>
<feature type="transmembrane region" description="Helical" evidence="6">
    <location>
        <begin position="149"/>
        <end position="170"/>
    </location>
</feature>
<evidence type="ECO:0000259" key="7">
    <source>
        <dbReference type="PROSITE" id="PS50850"/>
    </source>
</evidence>
<proteinExistence type="predicted"/>
<keyword evidence="4 6" id="KW-1133">Transmembrane helix</keyword>
<feature type="transmembrane region" description="Helical" evidence="6">
    <location>
        <begin position="123"/>
        <end position="143"/>
    </location>
</feature>
<evidence type="ECO:0000256" key="2">
    <source>
        <dbReference type="ARBA" id="ARBA00022475"/>
    </source>
</evidence>
<feature type="transmembrane region" description="Helical" evidence="6">
    <location>
        <begin position="90"/>
        <end position="111"/>
    </location>
</feature>
<reference evidence="8 9" key="1">
    <citation type="submission" date="2018-05" db="EMBL/GenBank/DDBJ databases">
        <title>Draft genome of Methanospirillum stamsii Pt1.</title>
        <authorList>
            <person name="Dueholm M.S."/>
            <person name="Nielsen P.H."/>
            <person name="Bakmann L.F."/>
            <person name="Otzen D.E."/>
        </authorList>
    </citation>
    <scope>NUCLEOTIDE SEQUENCE [LARGE SCALE GENOMIC DNA]</scope>
    <source>
        <strain evidence="8 9">Pt1</strain>
    </source>
</reference>
<accession>A0A2V2NEV5</accession>
<dbReference type="GO" id="GO:0022857">
    <property type="term" value="F:transmembrane transporter activity"/>
    <property type="evidence" value="ECO:0007669"/>
    <property type="project" value="InterPro"/>
</dbReference>
<dbReference type="RefSeq" id="WP_109940370.1">
    <property type="nucleotide sequence ID" value="NZ_CP176366.1"/>
</dbReference>
<gene>
    <name evidence="8" type="ORF">DLD82_06840</name>
</gene>
<dbReference type="PROSITE" id="PS50850">
    <property type="entry name" value="MFS"/>
    <property type="match status" value="1"/>
</dbReference>
<dbReference type="AlphaFoldDB" id="A0A2V2NEV5"/>
<evidence type="ECO:0000313" key="9">
    <source>
        <dbReference type="Proteomes" id="UP000245934"/>
    </source>
</evidence>
<dbReference type="InterPro" id="IPR036259">
    <property type="entry name" value="MFS_trans_sf"/>
</dbReference>
<feature type="transmembrane region" description="Helical" evidence="6">
    <location>
        <begin position="306"/>
        <end position="329"/>
    </location>
</feature>
<dbReference type="Pfam" id="PF07690">
    <property type="entry name" value="MFS_1"/>
    <property type="match status" value="1"/>
</dbReference>
<evidence type="ECO:0000256" key="4">
    <source>
        <dbReference type="ARBA" id="ARBA00022989"/>
    </source>
</evidence>
<organism evidence="8 9">
    <name type="scientific">Methanospirillum stamsii</name>
    <dbReference type="NCBI Taxonomy" id="1277351"/>
    <lineage>
        <taxon>Archaea</taxon>
        <taxon>Methanobacteriati</taxon>
        <taxon>Methanobacteriota</taxon>
        <taxon>Stenosarchaea group</taxon>
        <taxon>Methanomicrobia</taxon>
        <taxon>Methanomicrobiales</taxon>
        <taxon>Methanospirillaceae</taxon>
        <taxon>Methanospirillum</taxon>
    </lineage>
</organism>
<feature type="transmembrane region" description="Helical" evidence="6">
    <location>
        <begin position="64"/>
        <end position="84"/>
    </location>
</feature>
<name>A0A2V2NEV5_9EURY</name>
<dbReference type="InterPro" id="IPR011701">
    <property type="entry name" value="MFS"/>
</dbReference>
<comment type="caution">
    <text evidence="8">The sequence shown here is derived from an EMBL/GenBank/DDBJ whole genome shotgun (WGS) entry which is preliminary data.</text>
</comment>
<evidence type="ECO:0000256" key="6">
    <source>
        <dbReference type="SAM" id="Phobius"/>
    </source>
</evidence>
<feature type="transmembrane region" description="Helical" evidence="6">
    <location>
        <begin position="36"/>
        <end position="57"/>
    </location>
</feature>
<feature type="domain" description="Major facilitator superfamily (MFS) profile" evidence="7">
    <location>
        <begin position="1"/>
        <end position="357"/>
    </location>
</feature>
<dbReference type="InterPro" id="IPR050189">
    <property type="entry name" value="MFS_Efflux_Transporters"/>
</dbReference>
<evidence type="ECO:0000256" key="3">
    <source>
        <dbReference type="ARBA" id="ARBA00022692"/>
    </source>
</evidence>
<feature type="transmembrane region" description="Helical" evidence="6">
    <location>
        <begin position="229"/>
        <end position="247"/>
    </location>
</feature>
<protein>
    <recommendedName>
        <fullName evidence="7">Major facilitator superfamily (MFS) profile domain-containing protein</fullName>
    </recommendedName>
</protein>
<dbReference type="GeneID" id="97611189"/>
<evidence type="ECO:0000313" key="8">
    <source>
        <dbReference type="EMBL" id="PWR74938.1"/>
    </source>
</evidence>